<gene>
    <name evidence="2" type="primary">hsaD_4</name>
    <name evidence="2" type="ORF">NRB20_46890</name>
</gene>
<organism evidence="2 3">
    <name type="scientific">Nocardia macrotermitis</name>
    <dbReference type="NCBI Taxonomy" id="2585198"/>
    <lineage>
        <taxon>Bacteria</taxon>
        <taxon>Bacillati</taxon>
        <taxon>Actinomycetota</taxon>
        <taxon>Actinomycetes</taxon>
        <taxon>Mycobacteriales</taxon>
        <taxon>Nocardiaceae</taxon>
        <taxon>Nocardia</taxon>
    </lineage>
</organism>
<dbReference type="Gene3D" id="3.40.50.1820">
    <property type="entry name" value="alpha/beta hydrolase"/>
    <property type="match status" value="1"/>
</dbReference>
<dbReference type="PRINTS" id="PR00412">
    <property type="entry name" value="EPOXHYDRLASE"/>
</dbReference>
<sequence length="290" mass="32167">MTATAELTYESTRATVEIDGLTLNYHEAGTGEPLIMLHGSGPGVSAWTNFRHNLPVFADRFRTIMPDMPGFGASELPELGEVYTLAAARWIARLMDHLGIETVSLIGNSMGGAVAAELAALYPERVRRIAIMGSGGLSVGIFGAEPSEGFKRLFEFLETPSRAGMIAWIETMVSNRELITEELVDERMANATAEGVIPRMKQIFGSMFDPARRANYTPLWTRAQSFTTPTLMLWGRDDRMLPYDGAHVANRLLPEVELHTFARCGHWIQVERKAEFERVAIEFLTRDSAA</sequence>
<dbReference type="Pfam" id="PF00561">
    <property type="entry name" value="Abhydrolase_1"/>
    <property type="match status" value="1"/>
</dbReference>
<proteinExistence type="predicted"/>
<evidence type="ECO:0000313" key="3">
    <source>
        <dbReference type="Proteomes" id="UP000438448"/>
    </source>
</evidence>
<dbReference type="EMBL" id="WEGK01000010">
    <property type="protein sequence ID" value="MQY21576.1"/>
    <property type="molecule type" value="Genomic_DNA"/>
</dbReference>
<dbReference type="InterPro" id="IPR000639">
    <property type="entry name" value="Epox_hydrolase-like"/>
</dbReference>
<evidence type="ECO:0000259" key="1">
    <source>
        <dbReference type="Pfam" id="PF00561"/>
    </source>
</evidence>
<dbReference type="EC" id="3.7.1.17" evidence="2"/>
<dbReference type="SUPFAM" id="SSF53474">
    <property type="entry name" value="alpha/beta-Hydrolases"/>
    <property type="match status" value="1"/>
</dbReference>
<dbReference type="InterPro" id="IPR050266">
    <property type="entry name" value="AB_hydrolase_sf"/>
</dbReference>
<dbReference type="Proteomes" id="UP000438448">
    <property type="component" value="Unassembled WGS sequence"/>
</dbReference>
<dbReference type="PRINTS" id="PR00111">
    <property type="entry name" value="ABHYDROLASE"/>
</dbReference>
<dbReference type="InterPro" id="IPR029058">
    <property type="entry name" value="AB_hydrolase_fold"/>
</dbReference>
<dbReference type="OrthoDB" id="9801162at2"/>
<dbReference type="PANTHER" id="PTHR43798">
    <property type="entry name" value="MONOACYLGLYCEROL LIPASE"/>
    <property type="match status" value="1"/>
</dbReference>
<dbReference type="GO" id="GO:0102296">
    <property type="term" value="F:4,5-9,10-diseco-3-hydroxy-5,9,17-trioxoandrosta-1(10),2-diene-4-oate hydrolase activity"/>
    <property type="evidence" value="ECO:0007669"/>
    <property type="project" value="UniProtKB-EC"/>
</dbReference>
<comment type="caution">
    <text evidence="2">The sequence shown here is derived from an EMBL/GenBank/DDBJ whole genome shotgun (WGS) entry which is preliminary data.</text>
</comment>
<dbReference type="RefSeq" id="WP_153412441.1">
    <property type="nucleotide sequence ID" value="NZ_WEGK01000010.1"/>
</dbReference>
<accession>A0A7K0D743</accession>
<name>A0A7K0D743_9NOCA</name>
<feature type="domain" description="AB hydrolase-1" evidence="1">
    <location>
        <begin position="33"/>
        <end position="272"/>
    </location>
</feature>
<protein>
    <submittedName>
        <fullName evidence="2">4,5:9,10-diseco-3-hydroxy-5,9, 17-trioxoandrosta-1(10),2-diene-4-oate hydrolase</fullName>
        <ecNumber evidence="2">3.7.1.17</ecNumber>
    </submittedName>
</protein>
<dbReference type="PANTHER" id="PTHR43798:SF33">
    <property type="entry name" value="HYDROLASE, PUTATIVE (AFU_ORTHOLOGUE AFUA_2G14860)-RELATED"/>
    <property type="match status" value="1"/>
</dbReference>
<dbReference type="GO" id="GO:0016020">
    <property type="term" value="C:membrane"/>
    <property type="evidence" value="ECO:0007669"/>
    <property type="project" value="TreeGrafter"/>
</dbReference>
<keyword evidence="3" id="KW-1185">Reference proteome</keyword>
<dbReference type="InterPro" id="IPR000073">
    <property type="entry name" value="AB_hydrolase_1"/>
</dbReference>
<evidence type="ECO:0000313" key="2">
    <source>
        <dbReference type="EMBL" id="MQY21576.1"/>
    </source>
</evidence>
<dbReference type="AlphaFoldDB" id="A0A7K0D743"/>
<keyword evidence="2" id="KW-0378">Hydrolase</keyword>
<reference evidence="2 3" key="1">
    <citation type="submission" date="2019-10" db="EMBL/GenBank/DDBJ databases">
        <title>Nocardia macrotermitis sp. nov. and Nocardia aurantia sp. nov., isolated from the gut of fungus growing-termite Macrotermes natalensis.</title>
        <authorList>
            <person name="Benndorf R."/>
            <person name="Schwitalla J."/>
            <person name="Martin K."/>
            <person name="De Beer W."/>
            <person name="Kaster A.-K."/>
            <person name="Vollmers J."/>
            <person name="Poulsen M."/>
            <person name="Beemelmanns C."/>
        </authorList>
    </citation>
    <scope>NUCLEOTIDE SEQUENCE [LARGE SCALE GENOMIC DNA]</scope>
    <source>
        <strain evidence="2 3">RB20</strain>
    </source>
</reference>